<reference evidence="7 8" key="1">
    <citation type="submission" date="2017-03" db="EMBL/GenBank/DDBJ databases">
        <title>Isolation of Levoglucosan Utilizing Bacteria.</title>
        <authorList>
            <person name="Arya A.S."/>
        </authorList>
    </citation>
    <scope>NUCLEOTIDE SEQUENCE [LARGE SCALE GENOMIC DNA]</scope>
    <source>
        <strain evidence="7 8">MEC069</strain>
    </source>
</reference>
<accession>A0A4Y8PVD6</accession>
<protein>
    <recommendedName>
        <fullName evidence="5">Malonyl-[acyl-carrier protein] O-methyltransferase</fullName>
        <shortName evidence="5">Malonyl-ACP O-methyltransferase</shortName>
        <ecNumber evidence="5">2.1.1.197</ecNumber>
    </recommendedName>
    <alternativeName>
        <fullName evidence="5">Biotin synthesis protein BioC</fullName>
    </alternativeName>
</protein>
<dbReference type="EC" id="2.1.1.197" evidence="5"/>
<comment type="function">
    <text evidence="5">Converts the free carboxyl group of a malonyl-thioester to its methyl ester by transfer of a methyl group from S-adenosyl-L-methionine (SAM). It allows to synthesize pimeloyl-ACP via the fatty acid synthetic pathway.</text>
</comment>
<dbReference type="GO" id="GO:0102130">
    <property type="term" value="F:malonyl-CoA methyltransferase activity"/>
    <property type="evidence" value="ECO:0007669"/>
    <property type="project" value="UniProtKB-EC"/>
</dbReference>
<keyword evidence="8" id="KW-1185">Reference proteome</keyword>
<keyword evidence="1 5" id="KW-0489">Methyltransferase</keyword>
<dbReference type="OrthoDB" id="9760689at2"/>
<keyword evidence="2 5" id="KW-0808">Transferase</keyword>
<dbReference type="CDD" id="cd02440">
    <property type="entry name" value="AdoMet_MTases"/>
    <property type="match status" value="1"/>
</dbReference>
<name>A0A4Y8PVD6_9BACL</name>
<dbReference type="PANTHER" id="PTHR43861">
    <property type="entry name" value="TRANS-ACONITATE 2-METHYLTRANSFERASE-RELATED"/>
    <property type="match status" value="1"/>
</dbReference>
<comment type="pathway">
    <text evidence="5">Cofactor biosynthesis; biotin biosynthesis.</text>
</comment>
<keyword evidence="4 5" id="KW-0093">Biotin biosynthesis</keyword>
<keyword evidence="3 5" id="KW-0949">S-adenosyl-L-methionine</keyword>
<dbReference type="GO" id="GO:0010340">
    <property type="term" value="F:carboxyl-O-methyltransferase activity"/>
    <property type="evidence" value="ECO:0007669"/>
    <property type="project" value="UniProtKB-UniRule"/>
</dbReference>
<evidence type="ECO:0000256" key="4">
    <source>
        <dbReference type="ARBA" id="ARBA00022756"/>
    </source>
</evidence>
<dbReference type="InterPro" id="IPR011814">
    <property type="entry name" value="BioC"/>
</dbReference>
<evidence type="ECO:0000256" key="1">
    <source>
        <dbReference type="ARBA" id="ARBA00022603"/>
    </source>
</evidence>
<evidence type="ECO:0000313" key="7">
    <source>
        <dbReference type="EMBL" id="TFE85037.1"/>
    </source>
</evidence>
<feature type="domain" description="Methyltransferase" evidence="6">
    <location>
        <begin position="49"/>
        <end position="152"/>
    </location>
</feature>
<dbReference type="GO" id="GO:0032259">
    <property type="term" value="P:methylation"/>
    <property type="evidence" value="ECO:0007669"/>
    <property type="project" value="UniProtKB-KW"/>
</dbReference>
<dbReference type="HAMAP" id="MF_00835">
    <property type="entry name" value="BioC"/>
    <property type="match status" value="1"/>
</dbReference>
<evidence type="ECO:0000313" key="8">
    <source>
        <dbReference type="Proteomes" id="UP000298246"/>
    </source>
</evidence>
<evidence type="ECO:0000259" key="6">
    <source>
        <dbReference type="Pfam" id="PF13649"/>
    </source>
</evidence>
<dbReference type="EMBL" id="MYFO01000029">
    <property type="protein sequence ID" value="TFE85037.1"/>
    <property type="molecule type" value="Genomic_DNA"/>
</dbReference>
<comment type="caution">
    <text evidence="7">The sequence shown here is derived from an EMBL/GenBank/DDBJ whole genome shotgun (WGS) entry which is preliminary data.</text>
</comment>
<dbReference type="InterPro" id="IPR041698">
    <property type="entry name" value="Methyltransf_25"/>
</dbReference>
<proteinExistence type="inferred from homology"/>
<dbReference type="AlphaFoldDB" id="A0A4Y8PVD6"/>
<dbReference type="Pfam" id="PF13649">
    <property type="entry name" value="Methyltransf_25"/>
    <property type="match status" value="1"/>
</dbReference>
<evidence type="ECO:0000256" key="3">
    <source>
        <dbReference type="ARBA" id="ARBA00022691"/>
    </source>
</evidence>
<comment type="similarity">
    <text evidence="5">Belongs to the methyltransferase superfamily.</text>
</comment>
<dbReference type="GO" id="GO:0009102">
    <property type="term" value="P:biotin biosynthetic process"/>
    <property type="evidence" value="ECO:0007669"/>
    <property type="project" value="UniProtKB-UniRule"/>
</dbReference>
<dbReference type="InterPro" id="IPR029063">
    <property type="entry name" value="SAM-dependent_MTases_sf"/>
</dbReference>
<dbReference type="Gene3D" id="3.40.50.150">
    <property type="entry name" value="Vaccinia Virus protein VP39"/>
    <property type="match status" value="1"/>
</dbReference>
<comment type="catalytic activity">
    <reaction evidence="5">
        <text>malonyl-[ACP] + S-adenosyl-L-methionine = malonyl-[ACP] methyl ester + S-adenosyl-L-homocysteine</text>
        <dbReference type="Rhea" id="RHEA:17105"/>
        <dbReference type="Rhea" id="RHEA-COMP:9623"/>
        <dbReference type="Rhea" id="RHEA-COMP:9954"/>
        <dbReference type="ChEBI" id="CHEBI:57856"/>
        <dbReference type="ChEBI" id="CHEBI:59789"/>
        <dbReference type="ChEBI" id="CHEBI:78449"/>
        <dbReference type="ChEBI" id="CHEBI:78845"/>
        <dbReference type="EC" id="2.1.1.197"/>
    </reaction>
</comment>
<dbReference type="Proteomes" id="UP000298246">
    <property type="component" value="Unassembled WGS sequence"/>
</dbReference>
<sequence>MEIDKGLVRKHFDRHAFEYDRYASVQAHMAVRLGQLIVRYAEPPGVRRILELGSGTGGLTGELLREYANAELTAVDISAAMLAMLGERLGAAASGRVRAVHGDAEADGVWTQLAWGCEAGPFDLMASSAAFQWFNEPQATLARCLAHLRPGGVLAFATFGPQTFHELTSAFRSAEQELGLAHRPHGQTFCTEAQWRSFFPSSLTLWQEEKRIERFASVRDFLQSVQKVGAGNASRVADDSGGRLSGRRLLAAMQERYAADFGDASGIPATYHICYGVYCKPLLR</sequence>
<gene>
    <name evidence="5" type="primary">bioC</name>
    <name evidence="7" type="ORF">B5M42_18500</name>
</gene>
<dbReference type="PANTHER" id="PTHR43861:SF1">
    <property type="entry name" value="TRANS-ACONITATE 2-METHYLTRANSFERASE"/>
    <property type="match status" value="1"/>
</dbReference>
<dbReference type="UniPathway" id="UPA00078"/>
<evidence type="ECO:0000256" key="5">
    <source>
        <dbReference type="HAMAP-Rule" id="MF_00835"/>
    </source>
</evidence>
<dbReference type="RefSeq" id="WP_134755503.1">
    <property type="nucleotide sequence ID" value="NZ_MYFO02000003.1"/>
</dbReference>
<evidence type="ECO:0000256" key="2">
    <source>
        <dbReference type="ARBA" id="ARBA00022679"/>
    </source>
</evidence>
<dbReference type="SUPFAM" id="SSF53335">
    <property type="entry name" value="S-adenosyl-L-methionine-dependent methyltransferases"/>
    <property type="match status" value="1"/>
</dbReference>
<organism evidence="7 8">
    <name type="scientific">Paenibacillus athensensis</name>
    <dbReference type="NCBI Taxonomy" id="1967502"/>
    <lineage>
        <taxon>Bacteria</taxon>
        <taxon>Bacillati</taxon>
        <taxon>Bacillota</taxon>
        <taxon>Bacilli</taxon>
        <taxon>Bacillales</taxon>
        <taxon>Paenibacillaceae</taxon>
        <taxon>Paenibacillus</taxon>
    </lineage>
</organism>